<dbReference type="OrthoDB" id="8435646at2"/>
<proteinExistence type="predicted"/>
<feature type="domain" description="TIR" evidence="1">
    <location>
        <begin position="2"/>
        <end position="143"/>
    </location>
</feature>
<dbReference type="SUPFAM" id="SSF52200">
    <property type="entry name" value="Toll/Interleukin receptor TIR domain"/>
    <property type="match status" value="1"/>
</dbReference>
<reference evidence="2 3" key="1">
    <citation type="submission" date="2016-10" db="EMBL/GenBank/DDBJ databases">
        <authorList>
            <person name="de Groot N.N."/>
        </authorList>
    </citation>
    <scope>NUCLEOTIDE SEQUENCE [LARGE SCALE GENOMIC DNA]</scope>
    <source>
        <strain evidence="2 3">DSM 21650</strain>
    </source>
</reference>
<dbReference type="Proteomes" id="UP000198625">
    <property type="component" value="Unassembled WGS sequence"/>
</dbReference>
<evidence type="ECO:0000313" key="2">
    <source>
        <dbReference type="EMBL" id="SDY66392.1"/>
    </source>
</evidence>
<dbReference type="AlphaFoldDB" id="A0A1H3LPM9"/>
<dbReference type="RefSeq" id="WP_091726980.1">
    <property type="nucleotide sequence ID" value="NZ_FNQE01000004.1"/>
</dbReference>
<gene>
    <name evidence="2" type="ORF">SAMN05660462_00588</name>
</gene>
<keyword evidence="3" id="KW-1185">Reference proteome</keyword>
<dbReference type="STRING" id="415015.SAMN05660462_00588"/>
<dbReference type="SMART" id="SM00255">
    <property type="entry name" value="TIR"/>
    <property type="match status" value="1"/>
</dbReference>
<name>A0A1H3LPM9_9FIRM</name>
<dbReference type="Pfam" id="PF13676">
    <property type="entry name" value="TIR_2"/>
    <property type="match status" value="1"/>
</dbReference>
<dbReference type="EMBL" id="FNQE01000004">
    <property type="protein sequence ID" value="SDY66392.1"/>
    <property type="molecule type" value="Genomic_DNA"/>
</dbReference>
<evidence type="ECO:0000313" key="3">
    <source>
        <dbReference type="Proteomes" id="UP000198625"/>
    </source>
</evidence>
<dbReference type="Gene3D" id="3.40.50.10140">
    <property type="entry name" value="Toll/interleukin-1 receptor homology (TIR) domain"/>
    <property type="match status" value="1"/>
</dbReference>
<dbReference type="InterPro" id="IPR035897">
    <property type="entry name" value="Toll_tir_struct_dom_sf"/>
</dbReference>
<organism evidence="2 3">
    <name type="scientific">Proteiniborus ethanoligenes</name>
    <dbReference type="NCBI Taxonomy" id="415015"/>
    <lineage>
        <taxon>Bacteria</taxon>
        <taxon>Bacillati</taxon>
        <taxon>Bacillota</taxon>
        <taxon>Clostridia</taxon>
        <taxon>Eubacteriales</taxon>
        <taxon>Proteiniborus</taxon>
    </lineage>
</organism>
<accession>A0A1H3LPM9</accession>
<dbReference type="InterPro" id="IPR000157">
    <property type="entry name" value="TIR_dom"/>
</dbReference>
<dbReference type="GO" id="GO:0007165">
    <property type="term" value="P:signal transduction"/>
    <property type="evidence" value="ECO:0007669"/>
    <property type="project" value="InterPro"/>
</dbReference>
<evidence type="ECO:0000259" key="1">
    <source>
        <dbReference type="SMART" id="SM00255"/>
    </source>
</evidence>
<protein>
    <submittedName>
        <fullName evidence="2">TIR domain-containing protein</fullName>
    </submittedName>
</protein>
<sequence>MIFLSHNHKDKVIVEQIAIRLRDIFGEEKVFYDSWSMQPGDGIIDKMNDGLSECKLFLFFVSKNSLQSNMVKLEWQNAVIKATKGETKIIPVKLDDCLMPAILLQSLYIDLFGNGLEVALRQIVDVVSGRNTFQKGVQEFSNLRAYTYNEGDNVIIECHAEHYLEPISSFIFLVTNNQDELAFNCRSSAMVRTGFNENLKLNNGKIFNGQMMAIEKATVPGFPFIIYIEPKHGIQVNLVGVMHEKKMHEWGMIPLVHGKK</sequence>